<sequence length="133" mass="15224">MIIANMGTTFDVRITNYKHMKLIDNQHSILLGKTMDALTLRQKMTSSNIANMDTPGYKKLNVSFEDELQRAQDKGGVRAMNTVNPTIEETDEKPVLEDELLEMTDTQIRVNVMTRSLRHHFDMLRTGITGINR</sequence>
<dbReference type="PROSITE" id="PS00588">
    <property type="entry name" value="FLAGELLA_BB_ROD"/>
    <property type="match status" value="1"/>
</dbReference>
<comment type="subcellular location">
    <subcellularLocation>
        <location evidence="1 6">Bacterial flagellum basal body</location>
    </subcellularLocation>
</comment>
<dbReference type="InterPro" id="IPR006300">
    <property type="entry name" value="FlgB"/>
</dbReference>
<evidence type="ECO:0000259" key="7">
    <source>
        <dbReference type="Pfam" id="PF00460"/>
    </source>
</evidence>
<evidence type="ECO:0000313" key="8">
    <source>
        <dbReference type="EMBL" id="MBP3191930.1"/>
    </source>
</evidence>
<reference evidence="8" key="1">
    <citation type="submission" date="2021-02" db="EMBL/GenBank/DDBJ databases">
        <title>Natronogracilivirga saccharolytica gen. nov. sp. nov. a new anaerobic, haloalkiliphilic carbohydrate-fermenting bacterium from soda lake and proposing of Cyclonatronumiaceae fam. nov. in the phylum Balneolaeota.</title>
        <authorList>
            <person name="Zhilina T.N."/>
            <person name="Sorokin D.Y."/>
            <person name="Zavarzina D.G."/>
            <person name="Toshchakov S.V."/>
            <person name="Kublanov I.V."/>
        </authorList>
    </citation>
    <scope>NUCLEOTIDE SEQUENCE</scope>
    <source>
        <strain evidence="8">Z-1702</strain>
    </source>
</reference>
<evidence type="ECO:0000256" key="1">
    <source>
        <dbReference type="ARBA" id="ARBA00004117"/>
    </source>
</evidence>
<dbReference type="GO" id="GO:0071973">
    <property type="term" value="P:bacterial-type flagellum-dependent cell motility"/>
    <property type="evidence" value="ECO:0007669"/>
    <property type="project" value="InterPro"/>
</dbReference>
<dbReference type="AlphaFoldDB" id="A0A8J7UU15"/>
<keyword evidence="4 6" id="KW-0975">Bacterial flagellum</keyword>
<dbReference type="Pfam" id="PF00460">
    <property type="entry name" value="Flg_bb_rod"/>
    <property type="match status" value="1"/>
</dbReference>
<comment type="caution">
    <text evidence="8">The sequence shown here is derived from an EMBL/GenBank/DDBJ whole genome shotgun (WGS) entry which is preliminary data.</text>
</comment>
<dbReference type="EMBL" id="JAFIDN010000003">
    <property type="protein sequence ID" value="MBP3191930.1"/>
    <property type="molecule type" value="Genomic_DNA"/>
</dbReference>
<evidence type="ECO:0000256" key="5">
    <source>
        <dbReference type="ARBA" id="ARBA00024934"/>
    </source>
</evidence>
<protein>
    <recommendedName>
        <fullName evidence="3 6">Flagellar basal body rod protein FlgB</fullName>
    </recommendedName>
</protein>
<comment type="subunit">
    <text evidence="6">The basal body constitutes a major portion of the flagellar organelle and consists of a number of rings mounted on a central rod.</text>
</comment>
<dbReference type="InterPro" id="IPR019776">
    <property type="entry name" value="Flagellar_basal_body_rod_CS"/>
</dbReference>
<dbReference type="Proteomes" id="UP000673975">
    <property type="component" value="Unassembled WGS sequence"/>
</dbReference>
<feature type="domain" description="Flagellar basal body rod protein N-terminal" evidence="7">
    <location>
        <begin position="34"/>
        <end position="58"/>
    </location>
</feature>
<dbReference type="PIRSF" id="PIRSF002889">
    <property type="entry name" value="Rod_FlgB"/>
    <property type="match status" value="1"/>
</dbReference>
<evidence type="ECO:0000256" key="3">
    <source>
        <dbReference type="ARBA" id="ARBA00014376"/>
    </source>
</evidence>
<organism evidence="8 9">
    <name type="scientific">Natronogracilivirga saccharolytica</name>
    <dbReference type="NCBI Taxonomy" id="2812953"/>
    <lineage>
        <taxon>Bacteria</taxon>
        <taxon>Pseudomonadati</taxon>
        <taxon>Balneolota</taxon>
        <taxon>Balneolia</taxon>
        <taxon>Balneolales</taxon>
        <taxon>Cyclonatronaceae</taxon>
        <taxon>Natronogracilivirga</taxon>
    </lineage>
</organism>
<comment type="similarity">
    <text evidence="2 6">Belongs to the flagella basal body rod proteins family.</text>
</comment>
<keyword evidence="9" id="KW-1185">Reference proteome</keyword>
<evidence type="ECO:0000256" key="4">
    <source>
        <dbReference type="ARBA" id="ARBA00023143"/>
    </source>
</evidence>
<dbReference type="GO" id="GO:0030694">
    <property type="term" value="C:bacterial-type flagellum basal body, rod"/>
    <property type="evidence" value="ECO:0007669"/>
    <property type="project" value="InterPro"/>
</dbReference>
<evidence type="ECO:0000256" key="6">
    <source>
        <dbReference type="PIRNR" id="PIRNR002889"/>
    </source>
</evidence>
<comment type="function">
    <text evidence="5 6">Structural component of flagellum, the bacterial motility apparatus. Part of the rod structure of flagellar basal body.</text>
</comment>
<name>A0A8J7UU15_9BACT</name>
<evidence type="ECO:0000313" key="9">
    <source>
        <dbReference type="Proteomes" id="UP000673975"/>
    </source>
</evidence>
<accession>A0A8J7UU15</accession>
<gene>
    <name evidence="8" type="ORF">NATSA_04550</name>
</gene>
<dbReference type="InterPro" id="IPR001444">
    <property type="entry name" value="Flag_bb_rod_N"/>
</dbReference>
<evidence type="ECO:0000256" key="2">
    <source>
        <dbReference type="ARBA" id="ARBA00009677"/>
    </source>
</evidence>
<proteinExistence type="inferred from homology"/>